<feature type="transmembrane region" description="Helical" evidence="6">
    <location>
        <begin position="650"/>
        <end position="672"/>
    </location>
</feature>
<dbReference type="Proteomes" id="UP001223079">
    <property type="component" value="Unassembled WGS sequence"/>
</dbReference>
<feature type="domain" description="Gram-positive pilin backbone subunit 2 Cna-B-like" evidence="10">
    <location>
        <begin position="225"/>
        <end position="339"/>
    </location>
</feature>
<feature type="domain" description="Gram-positive pilin subunit D1 N-terminal" evidence="9">
    <location>
        <begin position="33"/>
        <end position="188"/>
    </location>
</feature>
<protein>
    <submittedName>
        <fullName evidence="13">Fimbrial isopeptide formation D2 family protein/LPXTG-motif cell wall-anchored protein</fullName>
    </submittedName>
</protein>
<gene>
    <name evidence="13" type="ORF">J2S23_002009</name>
</gene>
<evidence type="ECO:0000256" key="3">
    <source>
        <dbReference type="ARBA" id="ARBA00022729"/>
    </source>
</evidence>
<dbReference type="Pfam" id="PF16569">
    <property type="entry name" value="GramPos_pilinBB"/>
    <property type="match status" value="1"/>
</dbReference>
<dbReference type="InterPro" id="IPR041033">
    <property type="entry name" value="SpaA_PFL_dom_1"/>
</dbReference>
<dbReference type="InterPro" id="IPR013783">
    <property type="entry name" value="Ig-like_fold"/>
</dbReference>
<dbReference type="InterPro" id="IPR032364">
    <property type="entry name" value="GramPos_pilinD1_N"/>
</dbReference>
<keyword evidence="2" id="KW-0964">Secreted</keyword>
<accession>A0ABT9YTW9</accession>
<feature type="domain" description="SpaA-like prealbumin fold" evidence="12">
    <location>
        <begin position="564"/>
        <end position="618"/>
    </location>
</feature>
<dbReference type="Pfam" id="PF16555">
    <property type="entry name" value="GramPos_pilinD1"/>
    <property type="match status" value="1"/>
</dbReference>
<feature type="signal peptide" evidence="7">
    <location>
        <begin position="1"/>
        <end position="29"/>
    </location>
</feature>
<dbReference type="Gene3D" id="2.60.40.1140">
    <property type="entry name" value="Collagen-binding surface protein Cna, B-type domain"/>
    <property type="match status" value="1"/>
</dbReference>
<evidence type="ECO:0000259" key="10">
    <source>
        <dbReference type="Pfam" id="PF16569"/>
    </source>
</evidence>
<evidence type="ECO:0000259" key="12">
    <source>
        <dbReference type="Pfam" id="PF17802"/>
    </source>
</evidence>
<feature type="domain" description="Gram-positive cocci surface proteins LPxTG" evidence="8">
    <location>
        <begin position="640"/>
        <end position="679"/>
    </location>
</feature>
<keyword evidence="1" id="KW-0134">Cell wall</keyword>
<evidence type="ECO:0000259" key="9">
    <source>
        <dbReference type="Pfam" id="PF16555"/>
    </source>
</evidence>
<dbReference type="InterPro" id="IPR026466">
    <property type="entry name" value="Fim_isopep_form_D2_dom"/>
</dbReference>
<dbReference type="InterPro" id="IPR032334">
    <property type="entry name" value="GramPos_pilinBB"/>
</dbReference>
<dbReference type="RefSeq" id="WP_307122581.1">
    <property type="nucleotide sequence ID" value="NZ_JAUSTM010000028.1"/>
</dbReference>
<dbReference type="Gene3D" id="1.20.58.90">
    <property type="match status" value="1"/>
</dbReference>
<keyword evidence="4" id="KW-0572">Peptidoglycan-anchor</keyword>
<dbReference type="Pfam" id="PF17802">
    <property type="entry name" value="SpaA"/>
    <property type="match status" value="1"/>
</dbReference>
<feature type="domain" description="Gram-positive pilin backbone subunit 3 Cna-B-like" evidence="11">
    <location>
        <begin position="352"/>
        <end position="490"/>
    </location>
</feature>
<feature type="chain" id="PRO_5046706390" evidence="7">
    <location>
        <begin position="30"/>
        <end position="683"/>
    </location>
</feature>
<keyword evidence="6" id="KW-0472">Membrane</keyword>
<evidence type="ECO:0000313" key="13">
    <source>
        <dbReference type="EMBL" id="MDQ0223433.1"/>
    </source>
</evidence>
<comment type="caution">
    <text evidence="13">The sequence shown here is derived from an EMBL/GenBank/DDBJ whole genome shotgun (WGS) entry which is preliminary data.</text>
</comment>
<organism evidence="13 14">
    <name type="scientific">Streptococcus moroccensis</name>
    <dbReference type="NCBI Taxonomy" id="1451356"/>
    <lineage>
        <taxon>Bacteria</taxon>
        <taxon>Bacillati</taxon>
        <taxon>Bacillota</taxon>
        <taxon>Bacilli</taxon>
        <taxon>Lactobacillales</taxon>
        <taxon>Streptococcaceae</taxon>
        <taxon>Streptococcus</taxon>
    </lineage>
</organism>
<keyword evidence="6" id="KW-1133">Transmembrane helix</keyword>
<dbReference type="NCBIfam" id="TIGR04226">
    <property type="entry name" value="RrgB_K2N_iso_D2"/>
    <property type="match status" value="1"/>
</dbReference>
<evidence type="ECO:0000256" key="4">
    <source>
        <dbReference type="ARBA" id="ARBA00023088"/>
    </source>
</evidence>
<evidence type="ECO:0000259" key="8">
    <source>
        <dbReference type="Pfam" id="PF00746"/>
    </source>
</evidence>
<evidence type="ECO:0000256" key="1">
    <source>
        <dbReference type="ARBA" id="ARBA00022512"/>
    </source>
</evidence>
<keyword evidence="14" id="KW-1185">Reference proteome</keyword>
<dbReference type="NCBIfam" id="TIGR01167">
    <property type="entry name" value="LPXTG_anchor"/>
    <property type="match status" value="1"/>
</dbReference>
<dbReference type="InterPro" id="IPR019931">
    <property type="entry name" value="LPXTG_anchor"/>
</dbReference>
<evidence type="ECO:0000256" key="5">
    <source>
        <dbReference type="SAM" id="MobiDB-lite"/>
    </source>
</evidence>
<reference evidence="13 14" key="1">
    <citation type="submission" date="2023-07" db="EMBL/GenBank/DDBJ databases">
        <title>Genomic Encyclopedia of Type Strains, Phase IV (KMG-IV): sequencing the most valuable type-strain genomes for metagenomic binning, comparative biology and taxonomic classification.</title>
        <authorList>
            <person name="Goeker M."/>
        </authorList>
    </citation>
    <scope>NUCLEOTIDE SEQUENCE [LARGE SCALE GENOMIC DNA]</scope>
    <source>
        <strain evidence="13 14">DSM 105143</strain>
    </source>
</reference>
<feature type="region of interest" description="Disordered" evidence="5">
    <location>
        <begin position="335"/>
        <end position="354"/>
    </location>
</feature>
<evidence type="ECO:0000256" key="6">
    <source>
        <dbReference type="SAM" id="Phobius"/>
    </source>
</evidence>
<keyword evidence="3 7" id="KW-0732">Signal</keyword>
<evidence type="ECO:0000256" key="2">
    <source>
        <dbReference type="ARBA" id="ARBA00022525"/>
    </source>
</evidence>
<sequence>MKKINKIFAVLAVLILTLASVIPATKVLAAGNKTNTITVHKIVAGSETDLKTISEELNKTYDGNKIEELQSKIGTAKDVGGIVFKLQKLINPTLAATLETVHPDAVSDDSLWEDITDKKATTVENQGAEINTSDLEPGKYRLVEVYEESTYTDGKNTVTSSLAVPTIISLPIENKDGVVENAHLYPKNNQDKPQIDKNFANGTGNSQGADYAKYQAEKGRISKTIGQTVPYEVKTQVPKDAKYAKLVWTDTMMNGLTMGDTVELVATRGTFVKGTDYTVDRDDRGFTLKFTKEGLAKLQAVAKEGAIDFTLTYSATVNGSAVVDQPQKNDIRLDYGNNPGKDNEEKPVTPENGEINVNKTWAAGSDSSKAKVVYTLKNSSGEAVASVYLDNTITSGTTFDLGNGISFVVTDLFSGKFTGLSTEQYKISERVSGYSNGIDVAGNTATITNTPDTDNPTPLDPTEPEVVTYGKKFVKADATSNVRLAGAEFVFKTSSGKYLKLNSDNQDAKTKFEAADKAYKDAVALVKVNSDGTIDYGTTSKEKIEDLKVTRDAAYKASQMKYTEVNTPEEATVFTSDDQGRFEITGLSEGEYQAVERKAPDGYALPSNPEFVFTVGKGTYQSGEMDYTPGTSQDDAQLIKNQKTTIPQTGGIGTIIFAVTGASLMAIALIAYMKNKNEDEEVA</sequence>
<dbReference type="InterPro" id="IPR032332">
    <property type="entry name" value="GramPos_pilinD3"/>
</dbReference>
<name>A0ABT9YTW9_9STRE</name>
<dbReference type="Gene3D" id="2.60.40.10">
    <property type="entry name" value="Immunoglobulins"/>
    <property type="match status" value="2"/>
</dbReference>
<dbReference type="Pfam" id="PF16570">
    <property type="entry name" value="GramPos_pilinD3"/>
    <property type="match status" value="1"/>
</dbReference>
<dbReference type="Gene3D" id="2.60.40.740">
    <property type="match status" value="1"/>
</dbReference>
<evidence type="ECO:0000313" key="14">
    <source>
        <dbReference type="Proteomes" id="UP001223079"/>
    </source>
</evidence>
<dbReference type="EMBL" id="JAUSTM010000028">
    <property type="protein sequence ID" value="MDQ0223433.1"/>
    <property type="molecule type" value="Genomic_DNA"/>
</dbReference>
<keyword evidence="6" id="KW-0812">Transmembrane</keyword>
<evidence type="ECO:0000259" key="11">
    <source>
        <dbReference type="Pfam" id="PF16570"/>
    </source>
</evidence>
<dbReference type="Pfam" id="PF00746">
    <property type="entry name" value="Gram_pos_anchor"/>
    <property type="match status" value="1"/>
</dbReference>
<proteinExistence type="predicted"/>
<evidence type="ECO:0000256" key="7">
    <source>
        <dbReference type="SAM" id="SignalP"/>
    </source>
</evidence>